<sequence length="85" mass="9246">MNVREHGLLPTLALNVASVSSAPEAGPLSTIRQEADKVGLAEATELNPTERNNSFITQRKPSENMQIADRESLYGWMTTVGFALC</sequence>
<protein>
    <submittedName>
        <fullName evidence="1">Uncharacterized protein</fullName>
    </submittedName>
</protein>
<reference evidence="1 2" key="1">
    <citation type="journal article" date="2024" name="G3 (Bethesda)">
        <title>Genome assembly of Hibiscus sabdariffa L. provides insights into metabolisms of medicinal natural products.</title>
        <authorList>
            <person name="Kim T."/>
        </authorList>
    </citation>
    <scope>NUCLEOTIDE SEQUENCE [LARGE SCALE GENOMIC DNA]</scope>
    <source>
        <strain evidence="1">TK-2024</strain>
        <tissue evidence="1">Old leaves</tissue>
    </source>
</reference>
<organism evidence="1 2">
    <name type="scientific">Hibiscus sabdariffa</name>
    <name type="common">roselle</name>
    <dbReference type="NCBI Taxonomy" id="183260"/>
    <lineage>
        <taxon>Eukaryota</taxon>
        <taxon>Viridiplantae</taxon>
        <taxon>Streptophyta</taxon>
        <taxon>Embryophyta</taxon>
        <taxon>Tracheophyta</taxon>
        <taxon>Spermatophyta</taxon>
        <taxon>Magnoliopsida</taxon>
        <taxon>eudicotyledons</taxon>
        <taxon>Gunneridae</taxon>
        <taxon>Pentapetalae</taxon>
        <taxon>rosids</taxon>
        <taxon>malvids</taxon>
        <taxon>Malvales</taxon>
        <taxon>Malvaceae</taxon>
        <taxon>Malvoideae</taxon>
        <taxon>Hibiscus</taxon>
    </lineage>
</organism>
<keyword evidence="2" id="KW-1185">Reference proteome</keyword>
<proteinExistence type="predicted"/>
<dbReference type="Proteomes" id="UP001472677">
    <property type="component" value="Unassembled WGS sequence"/>
</dbReference>
<name>A0ABR2CRM6_9ROSI</name>
<gene>
    <name evidence="1" type="ORF">V6N12_005381</name>
</gene>
<evidence type="ECO:0000313" key="2">
    <source>
        <dbReference type="Proteomes" id="UP001472677"/>
    </source>
</evidence>
<evidence type="ECO:0000313" key="1">
    <source>
        <dbReference type="EMBL" id="KAK8521479.1"/>
    </source>
</evidence>
<dbReference type="EMBL" id="JBBPBM010000048">
    <property type="protein sequence ID" value="KAK8521479.1"/>
    <property type="molecule type" value="Genomic_DNA"/>
</dbReference>
<accession>A0ABR2CRM6</accession>
<comment type="caution">
    <text evidence="1">The sequence shown here is derived from an EMBL/GenBank/DDBJ whole genome shotgun (WGS) entry which is preliminary data.</text>
</comment>